<sequence>MMLLRPQSPSTSPSLIHTRKRKADSQPDSNERLSKRLSLLNLEQNGHRLYVPVEVAQRTDASSSTYASTPQLAPTIPASASSPSSPSQLPPQPSSLDDEPMHLDSTKHKVYIYSLDDELADEPPESSAADERVVFLPDIERHLRANRIPPSLLLRDRPDLDDLAAKQLVLYHVPSSISVPEEQDSVRKAIIEARQRVRERQEAEREEVKMRREAAGVMMGAVSSGVVPDAPMEDEVPEEDGDAMELD</sequence>
<evidence type="ECO:0000313" key="3">
    <source>
        <dbReference type="EMBL" id="KAJ9149735.1"/>
    </source>
</evidence>
<dbReference type="AlphaFoldDB" id="A0AA38S5J1"/>
<keyword evidence="1" id="KW-0175">Coiled coil</keyword>
<feature type="compositionally biased region" description="Low complexity" evidence="2">
    <location>
        <begin position="77"/>
        <end position="87"/>
    </location>
</feature>
<proteinExistence type="predicted"/>
<feature type="region of interest" description="Disordered" evidence="2">
    <location>
        <begin position="61"/>
        <end position="102"/>
    </location>
</feature>
<dbReference type="InterPro" id="IPR046591">
    <property type="entry name" value="DUF6649"/>
</dbReference>
<evidence type="ECO:0000256" key="2">
    <source>
        <dbReference type="SAM" id="MobiDB-lite"/>
    </source>
</evidence>
<feature type="region of interest" description="Disordered" evidence="2">
    <location>
        <begin position="1"/>
        <end position="35"/>
    </location>
</feature>
<organism evidence="3 4">
    <name type="scientific">Coniochaeta hoffmannii</name>
    <dbReference type="NCBI Taxonomy" id="91930"/>
    <lineage>
        <taxon>Eukaryota</taxon>
        <taxon>Fungi</taxon>
        <taxon>Dikarya</taxon>
        <taxon>Ascomycota</taxon>
        <taxon>Pezizomycotina</taxon>
        <taxon>Sordariomycetes</taxon>
        <taxon>Sordariomycetidae</taxon>
        <taxon>Coniochaetales</taxon>
        <taxon>Coniochaetaceae</taxon>
        <taxon>Coniochaeta</taxon>
    </lineage>
</organism>
<comment type="caution">
    <text evidence="3">The sequence shown here is derived from an EMBL/GenBank/DDBJ whole genome shotgun (WGS) entry which is preliminary data.</text>
</comment>
<evidence type="ECO:0000313" key="4">
    <source>
        <dbReference type="Proteomes" id="UP001174691"/>
    </source>
</evidence>
<dbReference type="Pfam" id="PF20354">
    <property type="entry name" value="DUF6649"/>
    <property type="match status" value="1"/>
</dbReference>
<feature type="compositionally biased region" description="Basic and acidic residues" evidence="2">
    <location>
        <begin position="23"/>
        <end position="34"/>
    </location>
</feature>
<feature type="region of interest" description="Disordered" evidence="2">
    <location>
        <begin position="219"/>
        <end position="247"/>
    </location>
</feature>
<dbReference type="Proteomes" id="UP001174691">
    <property type="component" value="Unassembled WGS sequence"/>
</dbReference>
<gene>
    <name evidence="3" type="ORF">NKR19_g5508</name>
</gene>
<keyword evidence="4" id="KW-1185">Reference proteome</keyword>
<feature type="coiled-coil region" evidence="1">
    <location>
        <begin position="186"/>
        <end position="213"/>
    </location>
</feature>
<reference evidence="3" key="1">
    <citation type="submission" date="2022-07" db="EMBL/GenBank/DDBJ databases">
        <title>Fungi with potential for degradation of polypropylene.</title>
        <authorList>
            <person name="Gostincar C."/>
        </authorList>
    </citation>
    <scope>NUCLEOTIDE SEQUENCE</scope>
    <source>
        <strain evidence="3">EXF-13287</strain>
    </source>
</reference>
<feature type="compositionally biased region" description="Polar residues" evidence="2">
    <location>
        <begin position="61"/>
        <end position="72"/>
    </location>
</feature>
<dbReference type="EMBL" id="JANBVN010000076">
    <property type="protein sequence ID" value="KAJ9149735.1"/>
    <property type="molecule type" value="Genomic_DNA"/>
</dbReference>
<name>A0AA38S5J1_9PEZI</name>
<feature type="compositionally biased region" description="Acidic residues" evidence="2">
    <location>
        <begin position="231"/>
        <end position="247"/>
    </location>
</feature>
<protein>
    <submittedName>
        <fullName evidence="3">Uncharacterized protein</fullName>
    </submittedName>
</protein>
<accession>A0AA38S5J1</accession>
<evidence type="ECO:0000256" key="1">
    <source>
        <dbReference type="SAM" id="Coils"/>
    </source>
</evidence>